<dbReference type="AlphaFoldDB" id="A0A8J3SEA9"/>
<evidence type="ECO:0000313" key="3">
    <source>
        <dbReference type="Proteomes" id="UP000619788"/>
    </source>
</evidence>
<dbReference type="CDD" id="cd00761">
    <property type="entry name" value="Glyco_tranf_GTA_type"/>
    <property type="match status" value="1"/>
</dbReference>
<dbReference type="RefSeq" id="WP_204063332.1">
    <property type="nucleotide sequence ID" value="NZ_BOOJ01000014.1"/>
</dbReference>
<comment type="caution">
    <text evidence="2">The sequence shown here is derived from an EMBL/GenBank/DDBJ whole genome shotgun (WGS) entry which is preliminary data.</text>
</comment>
<gene>
    <name evidence="2" type="ORF">Psi01_16560</name>
</gene>
<dbReference type="InterPro" id="IPR050834">
    <property type="entry name" value="Glycosyltransf_2"/>
</dbReference>
<accession>A0A8J3SEA9</accession>
<dbReference type="PANTHER" id="PTHR43685:SF11">
    <property type="entry name" value="GLYCOSYLTRANSFERASE TAGX-RELATED"/>
    <property type="match status" value="1"/>
</dbReference>
<dbReference type="InterPro" id="IPR029044">
    <property type="entry name" value="Nucleotide-diphossugar_trans"/>
</dbReference>
<dbReference type="InterPro" id="IPR001173">
    <property type="entry name" value="Glyco_trans_2-like"/>
</dbReference>
<reference evidence="2 3" key="1">
    <citation type="submission" date="2021-01" db="EMBL/GenBank/DDBJ databases">
        <title>Whole genome shotgun sequence of Planobispora siamensis NBRC 107568.</title>
        <authorList>
            <person name="Komaki H."/>
            <person name="Tamura T."/>
        </authorList>
    </citation>
    <scope>NUCLEOTIDE SEQUENCE [LARGE SCALE GENOMIC DNA]</scope>
    <source>
        <strain evidence="2 3">NBRC 107568</strain>
    </source>
</reference>
<dbReference type="Pfam" id="PF00535">
    <property type="entry name" value="Glycos_transf_2"/>
    <property type="match status" value="1"/>
</dbReference>
<evidence type="ECO:0000313" key="2">
    <source>
        <dbReference type="EMBL" id="GIH91026.1"/>
    </source>
</evidence>
<dbReference type="Gene3D" id="3.90.550.10">
    <property type="entry name" value="Spore Coat Polysaccharide Biosynthesis Protein SpsA, Chain A"/>
    <property type="match status" value="1"/>
</dbReference>
<name>A0A8J3SEA9_9ACTN</name>
<organism evidence="2 3">
    <name type="scientific">Planobispora siamensis</name>
    <dbReference type="NCBI Taxonomy" id="936338"/>
    <lineage>
        <taxon>Bacteria</taxon>
        <taxon>Bacillati</taxon>
        <taxon>Actinomycetota</taxon>
        <taxon>Actinomycetes</taxon>
        <taxon>Streptosporangiales</taxon>
        <taxon>Streptosporangiaceae</taxon>
        <taxon>Planobispora</taxon>
    </lineage>
</organism>
<keyword evidence="3" id="KW-1185">Reference proteome</keyword>
<proteinExistence type="predicted"/>
<dbReference type="SUPFAM" id="SSF53448">
    <property type="entry name" value="Nucleotide-diphospho-sugar transferases"/>
    <property type="match status" value="1"/>
</dbReference>
<protein>
    <recommendedName>
        <fullName evidence="1">Glycosyltransferase 2-like domain-containing protein</fullName>
    </recommendedName>
</protein>
<dbReference type="EMBL" id="BOOJ01000014">
    <property type="protein sequence ID" value="GIH91026.1"/>
    <property type="molecule type" value="Genomic_DNA"/>
</dbReference>
<feature type="domain" description="Glycosyltransferase 2-like" evidence="1">
    <location>
        <begin position="9"/>
        <end position="134"/>
    </location>
</feature>
<evidence type="ECO:0000259" key="1">
    <source>
        <dbReference type="Pfam" id="PF00535"/>
    </source>
</evidence>
<dbReference type="Proteomes" id="UP000619788">
    <property type="component" value="Unassembled WGS sequence"/>
</dbReference>
<dbReference type="PANTHER" id="PTHR43685">
    <property type="entry name" value="GLYCOSYLTRANSFERASE"/>
    <property type="match status" value="1"/>
</dbReference>
<sequence>MSSTDTLVSIGLPVYNGADRMEGVVRSVLEQDHENLELVISDNASTDHTEELCRELARRDSRVVYHRQRENIGATNNFIYVGDVARGAYLRWAGDDDRLEPSCISRSLRPFAEDERLILVTSQTAYTDAGGVTRTMPYTGTGLGSDDPVTRMAEMMRLHTQTYLLLDPLYGVIRRALLTRIPRRNMLREDEVLAIKLALAGPWSHVPEILSHRNVHHRRLSALVPHLEVPRWTARFATTLQYREVLQWLPEAGLGPRDLRRARAVVLSMYVRRQRGVVARRGRKALRLATGRR</sequence>